<reference evidence="2 3" key="1">
    <citation type="journal article" date="2018" name="Front. Plant Sci.">
        <title>Red Clover (Trifolium pratense) and Zigzag Clover (T. medium) - A Picture of Genomic Similarities and Differences.</title>
        <authorList>
            <person name="Dluhosova J."/>
            <person name="Istvanek J."/>
            <person name="Nedelnik J."/>
            <person name="Repkova J."/>
        </authorList>
    </citation>
    <scope>NUCLEOTIDE SEQUENCE [LARGE SCALE GENOMIC DNA]</scope>
    <source>
        <strain evidence="3">cv. 10/8</strain>
        <tissue evidence="2">Leaf</tissue>
    </source>
</reference>
<dbReference type="Pfam" id="PF07727">
    <property type="entry name" value="RVT_2"/>
    <property type="match status" value="1"/>
</dbReference>
<dbReference type="InterPro" id="IPR013103">
    <property type="entry name" value="RVT_2"/>
</dbReference>
<feature type="domain" description="Reverse transcriptase Ty1/copia-type" evidence="1">
    <location>
        <begin position="66"/>
        <end position="130"/>
    </location>
</feature>
<sequence length="130" mass="15142">RSTRTRTLPPRLNDCIITRDSEITYEGDLVHLAFNAEAEPVNFEKAVKNEKWLSAMNEEIESIERNHTWELIELPHDKKTIGVKWVYKVKLNPKGEITRHKARLVVKGFVQKEGIDFKEIFAPVARMETI</sequence>
<accession>A0A392R1D1</accession>
<evidence type="ECO:0000313" key="2">
    <source>
        <dbReference type="EMBL" id="MCI29892.1"/>
    </source>
</evidence>
<keyword evidence="3" id="KW-1185">Reference proteome</keyword>
<name>A0A392R1D1_9FABA</name>
<protein>
    <submittedName>
        <fullName evidence="2">Potassium transporter 12</fullName>
    </submittedName>
</protein>
<evidence type="ECO:0000313" key="3">
    <source>
        <dbReference type="Proteomes" id="UP000265520"/>
    </source>
</evidence>
<dbReference type="Proteomes" id="UP000265520">
    <property type="component" value="Unassembled WGS sequence"/>
</dbReference>
<organism evidence="2 3">
    <name type="scientific">Trifolium medium</name>
    <dbReference type="NCBI Taxonomy" id="97028"/>
    <lineage>
        <taxon>Eukaryota</taxon>
        <taxon>Viridiplantae</taxon>
        <taxon>Streptophyta</taxon>
        <taxon>Embryophyta</taxon>
        <taxon>Tracheophyta</taxon>
        <taxon>Spermatophyta</taxon>
        <taxon>Magnoliopsida</taxon>
        <taxon>eudicotyledons</taxon>
        <taxon>Gunneridae</taxon>
        <taxon>Pentapetalae</taxon>
        <taxon>rosids</taxon>
        <taxon>fabids</taxon>
        <taxon>Fabales</taxon>
        <taxon>Fabaceae</taxon>
        <taxon>Papilionoideae</taxon>
        <taxon>50 kb inversion clade</taxon>
        <taxon>NPAAA clade</taxon>
        <taxon>Hologalegina</taxon>
        <taxon>IRL clade</taxon>
        <taxon>Trifolieae</taxon>
        <taxon>Trifolium</taxon>
    </lineage>
</organism>
<comment type="caution">
    <text evidence="2">The sequence shown here is derived from an EMBL/GenBank/DDBJ whole genome shotgun (WGS) entry which is preliminary data.</text>
</comment>
<dbReference type="AlphaFoldDB" id="A0A392R1D1"/>
<dbReference type="EMBL" id="LXQA010175659">
    <property type="protein sequence ID" value="MCI29892.1"/>
    <property type="molecule type" value="Genomic_DNA"/>
</dbReference>
<proteinExistence type="predicted"/>
<feature type="non-terminal residue" evidence="2">
    <location>
        <position position="130"/>
    </location>
</feature>
<feature type="non-terminal residue" evidence="2">
    <location>
        <position position="1"/>
    </location>
</feature>
<evidence type="ECO:0000259" key="1">
    <source>
        <dbReference type="Pfam" id="PF07727"/>
    </source>
</evidence>